<reference evidence="5" key="1">
    <citation type="journal article" date="2019" name="Int. J. Syst. Evol. Microbiol.">
        <title>The Global Catalogue of Microorganisms (GCM) 10K type strain sequencing project: providing services to taxonomists for standard genome sequencing and annotation.</title>
        <authorList>
            <consortium name="The Broad Institute Genomics Platform"/>
            <consortium name="The Broad Institute Genome Sequencing Center for Infectious Disease"/>
            <person name="Wu L."/>
            <person name="Ma J."/>
        </authorList>
    </citation>
    <scope>NUCLEOTIDE SEQUENCE [LARGE SCALE GENOMIC DNA]</scope>
    <source>
        <strain evidence="5">NBRC 102520</strain>
    </source>
</reference>
<organism evidence="4 5">
    <name type="scientific">Bradyrhizobium iriomotense</name>
    <dbReference type="NCBI Taxonomy" id="441950"/>
    <lineage>
        <taxon>Bacteria</taxon>
        <taxon>Pseudomonadati</taxon>
        <taxon>Pseudomonadota</taxon>
        <taxon>Alphaproteobacteria</taxon>
        <taxon>Hyphomicrobiales</taxon>
        <taxon>Nitrobacteraceae</taxon>
        <taxon>Bradyrhizobium</taxon>
    </lineage>
</organism>
<evidence type="ECO:0000256" key="1">
    <source>
        <dbReference type="ARBA" id="ARBA00023125"/>
    </source>
</evidence>
<dbReference type="InterPro" id="IPR016032">
    <property type="entry name" value="Sig_transdc_resp-reg_C-effctor"/>
</dbReference>
<feature type="modified residue" description="4-aspartylphosphate" evidence="2">
    <location>
        <position position="61"/>
    </location>
</feature>
<dbReference type="Gene3D" id="3.40.50.2300">
    <property type="match status" value="1"/>
</dbReference>
<sequence>MRAPRILIVDDEEEDAKRVAVALRDPDSSIGELGCEIIEVKDVASAREHLERDDVDLYVLDLGVAERYGELSHKEIGKAFVESVVDNTNAGIIVCSGLPIDEEARPLIEYGADDYVEKSHGFSTIAPRAMSVWRRVHTERRSKQSHSGRKFLIGDWMFTIGDRTIKNLSGATKRLSITEHILLRHLCVVEDHTIDGEVFNIEVLRREKGDKQVRMDVFIPRLREKLDDSIDLSPQGRTGVYRLLGVQEVSAF</sequence>
<dbReference type="PROSITE" id="PS50110">
    <property type="entry name" value="RESPONSE_REGULATORY"/>
    <property type="match status" value="1"/>
</dbReference>
<accession>A0ABQ6B502</accession>
<keyword evidence="2" id="KW-0597">Phosphoprotein</keyword>
<dbReference type="InterPro" id="IPR011006">
    <property type="entry name" value="CheY-like_superfamily"/>
</dbReference>
<name>A0ABQ6B502_9BRAD</name>
<dbReference type="Proteomes" id="UP001156905">
    <property type="component" value="Unassembled WGS sequence"/>
</dbReference>
<keyword evidence="1 4" id="KW-0238">DNA-binding</keyword>
<gene>
    <name evidence="4" type="primary">arcA_2</name>
    <name evidence="4" type="ORF">GCM10007857_44070</name>
</gene>
<dbReference type="SUPFAM" id="SSF52172">
    <property type="entry name" value="CheY-like"/>
    <property type="match status" value="1"/>
</dbReference>
<evidence type="ECO:0000259" key="3">
    <source>
        <dbReference type="PROSITE" id="PS50110"/>
    </source>
</evidence>
<comment type="caution">
    <text evidence="4">The sequence shown here is derived from an EMBL/GenBank/DDBJ whole genome shotgun (WGS) entry which is preliminary data.</text>
</comment>
<evidence type="ECO:0000313" key="4">
    <source>
        <dbReference type="EMBL" id="GLR87696.1"/>
    </source>
</evidence>
<dbReference type="EMBL" id="BSOW01000015">
    <property type="protein sequence ID" value="GLR87696.1"/>
    <property type="molecule type" value="Genomic_DNA"/>
</dbReference>
<dbReference type="SUPFAM" id="SSF46894">
    <property type="entry name" value="C-terminal effector domain of the bipartite response regulators"/>
    <property type="match status" value="1"/>
</dbReference>
<dbReference type="GO" id="GO:0003677">
    <property type="term" value="F:DNA binding"/>
    <property type="evidence" value="ECO:0007669"/>
    <property type="project" value="UniProtKB-KW"/>
</dbReference>
<protein>
    <submittedName>
        <fullName evidence="4">DNA-binding response regulator</fullName>
    </submittedName>
</protein>
<proteinExistence type="predicted"/>
<keyword evidence="5" id="KW-1185">Reference proteome</keyword>
<feature type="domain" description="Response regulatory" evidence="3">
    <location>
        <begin position="5"/>
        <end position="133"/>
    </location>
</feature>
<dbReference type="SMART" id="SM00448">
    <property type="entry name" value="REC"/>
    <property type="match status" value="1"/>
</dbReference>
<evidence type="ECO:0000256" key="2">
    <source>
        <dbReference type="PROSITE-ProRule" id="PRU00169"/>
    </source>
</evidence>
<dbReference type="InterPro" id="IPR001789">
    <property type="entry name" value="Sig_transdc_resp-reg_receiver"/>
</dbReference>
<evidence type="ECO:0000313" key="5">
    <source>
        <dbReference type="Proteomes" id="UP001156905"/>
    </source>
</evidence>
<dbReference type="CDD" id="cd00156">
    <property type="entry name" value="REC"/>
    <property type="match status" value="1"/>
</dbReference>